<comment type="caution">
    <text evidence="1">The sequence shown here is derived from an EMBL/GenBank/DDBJ whole genome shotgun (WGS) entry which is preliminary data.</text>
</comment>
<keyword evidence="2" id="KW-1185">Reference proteome</keyword>
<proteinExistence type="predicted"/>
<dbReference type="Proteomes" id="UP001157502">
    <property type="component" value="Chromosome 6"/>
</dbReference>
<accession>A0ACC2H4P4</accession>
<evidence type="ECO:0000313" key="2">
    <source>
        <dbReference type="Proteomes" id="UP001157502"/>
    </source>
</evidence>
<organism evidence="1 2">
    <name type="scientific">Dallia pectoralis</name>
    <name type="common">Alaska blackfish</name>
    <dbReference type="NCBI Taxonomy" id="75939"/>
    <lineage>
        <taxon>Eukaryota</taxon>
        <taxon>Metazoa</taxon>
        <taxon>Chordata</taxon>
        <taxon>Craniata</taxon>
        <taxon>Vertebrata</taxon>
        <taxon>Euteleostomi</taxon>
        <taxon>Actinopterygii</taxon>
        <taxon>Neopterygii</taxon>
        <taxon>Teleostei</taxon>
        <taxon>Protacanthopterygii</taxon>
        <taxon>Esociformes</taxon>
        <taxon>Umbridae</taxon>
        <taxon>Dallia</taxon>
    </lineage>
</organism>
<evidence type="ECO:0000313" key="1">
    <source>
        <dbReference type="EMBL" id="KAJ8010959.1"/>
    </source>
</evidence>
<reference evidence="1" key="1">
    <citation type="submission" date="2021-05" db="EMBL/GenBank/DDBJ databases">
        <authorList>
            <person name="Pan Q."/>
            <person name="Jouanno E."/>
            <person name="Zahm M."/>
            <person name="Klopp C."/>
            <person name="Cabau C."/>
            <person name="Louis A."/>
            <person name="Berthelot C."/>
            <person name="Parey E."/>
            <person name="Roest Crollius H."/>
            <person name="Montfort J."/>
            <person name="Robinson-Rechavi M."/>
            <person name="Bouchez O."/>
            <person name="Lampietro C."/>
            <person name="Lopez Roques C."/>
            <person name="Donnadieu C."/>
            <person name="Postlethwait J."/>
            <person name="Bobe J."/>
            <person name="Dillon D."/>
            <person name="Chandos A."/>
            <person name="von Hippel F."/>
            <person name="Guiguen Y."/>
        </authorList>
    </citation>
    <scope>NUCLEOTIDE SEQUENCE</scope>
    <source>
        <strain evidence="1">YG-Jan2019</strain>
    </source>
</reference>
<sequence>MLRGATSALLRATTQITSVRSVSWVCRVQLHRCPSLTRPISVSVCRWKGKQNHIWFDLKGNKMSGHLEEILAPLRLAVKEQGVLVSQMKRDGAPDLDVNKAVAELKARKKNLEAKELSLQPKDDIVDRTKMEDTLKRRFFYDQAFAIYGGVSGLYDFGPVGCALKNNILQAWRQHFIQEEQILEIDCTMLTPEPVLKTSGHVDKFADYMVKDVKNGECFRADHLLKAHLQKLMSDKKCSAEKRAAMDDVITQMDNYTQEELTDLFVKYSVKSPTTGNDLTAPHLFNLMFQTSIGPGGNMTGYLRPETAQGIFLNFKRLLEFNQGKLPFAAAQIGNSFRNEISPRSGLIRVREFTMAEIEHFVDPNEKIHPKFPNVAELEIMLYSSKSQISGQSAQIMKLGEAVEQGVINNSVLGYFIGRIYLYLTKVGVAKDKLRFRQHMDNEMAHYACDCWDAETKTSYGWIEIVGCADRSCFDLLCHARVTKVPLVAEKPLKEPKVVDIVQFEPNKGAIGKVYKKEAKILMEYLSACDECFIAEQEALLNSNGEFTVETEGKTFKLTKDMVSVRRFQKTLHVEEVVPNVIEPSFGIGRIMYSIFEHTFQVREGDEQRTFFSFPATVAPYKCSVLPLSQNQEFVPFVKELSEAMTKQGVSHKVDDSSGSIGRRYARTDEIGVAFGITIDFDTVNKTPHTATLRDRDSMRQIRAEVSELPGIIRDLASGVITWAAEDFKLQANAASKTPTYSLRGINDWMARRPEPNGSWSGVLPYLGMTDETPDSFKDVSQKSGLQVWSINNMKMVPVSDQAFGNFFEGDCYIILYGDSYLILYVSIEGDCYLILYGDCYLILYVSPDSRSSTDIHYWIGNNSSQDEQGAAAILVTQLDEYLKGSPVQHREVQGAESSKFRSYFNNNLIYKKGGVASGFHHIESNIYNILRLLHVKGRKHVTAREVEISWNSFNTDDVFLLDMGKVIVQWNGPQSNRSEKLKALLLAHDIRDRERGGRAQIGVVEGDAEDKTPELMKIMRTILGQRSGPLKEAVPDDIPDYCQQIANVRLYNVSDRSGKLVVQEVATQPLTQNLLDSSDCYIVDQGGSSVFVWKGRHASKEERRAALSRAVGFIKAKNYPSSTNVEVMGEGGESAMFKHLFKSWKEKGQTQGLGNAYSTGSIAKVEQVKFDVMELHAHPELAAQQRMVDDASGQVQIWRIEKLELRELHPSSYGQFYAGDCYLVLYTYMRANKQQYILYMWQGRHATQDEITACAYQAVAVDNKYNSEAVQVRVVMGKEPRHFLALFKGKLVIFEGGTSRSGVTVPEPAVRLFQVRGTNEFNTKATEVPGHSSSLNTNDVFLLKTEQIFYLWYGKGCSGDEREMGRVVSDVLSRQEKQVVMETQEPAEFWVALGGKAPYCSDKRLQKEKPPHNPRLFECSNQTGRFMMTEVEDFAQEDLDQDDVMLLDTWEEIFLWIGKSANEYETKESCNSALEYLRTHPAGRNPDNPIISVKQGYEPPNFTGWFNAWDPHKCSGDTSYEEIKQKLGDVSTISQITVNLNSTDPSTGSASPSGRGGYNNSESSALISSPSSYKVHLGAAAGSPLPVNQTPPSAQNHLSHTFSTTLSPTLSARSPNTNTFSTTLSPTLSPNLSPNLSARSPTSTTQTLMIRNELSQNVDTHRTEADLSDADMENLLGCSRSSFQRLPKWRQNDLLKKAGLF</sequence>
<gene>
    <name evidence="1" type="ORF">DPEC_G00080570</name>
</gene>
<dbReference type="EMBL" id="CM055733">
    <property type="protein sequence ID" value="KAJ8010959.1"/>
    <property type="molecule type" value="Genomic_DNA"/>
</dbReference>
<name>A0ACC2H4P4_DALPE</name>
<protein>
    <submittedName>
        <fullName evidence="1">Uncharacterized protein</fullName>
    </submittedName>
</protein>